<organism evidence="2 3">
    <name type="scientific">Cudoniella acicularis</name>
    <dbReference type="NCBI Taxonomy" id="354080"/>
    <lineage>
        <taxon>Eukaryota</taxon>
        <taxon>Fungi</taxon>
        <taxon>Dikarya</taxon>
        <taxon>Ascomycota</taxon>
        <taxon>Pezizomycotina</taxon>
        <taxon>Leotiomycetes</taxon>
        <taxon>Helotiales</taxon>
        <taxon>Tricladiaceae</taxon>
        <taxon>Cudoniella</taxon>
    </lineage>
</organism>
<feature type="region of interest" description="Disordered" evidence="1">
    <location>
        <begin position="78"/>
        <end position="111"/>
    </location>
</feature>
<dbReference type="AlphaFoldDB" id="A0A8H4QNL6"/>
<evidence type="ECO:0000313" key="3">
    <source>
        <dbReference type="Proteomes" id="UP000566819"/>
    </source>
</evidence>
<dbReference type="Proteomes" id="UP000566819">
    <property type="component" value="Unassembled WGS sequence"/>
</dbReference>
<gene>
    <name evidence="2" type="ORF">G7Y89_g15362</name>
</gene>
<evidence type="ECO:0000313" key="2">
    <source>
        <dbReference type="EMBL" id="KAF4614374.1"/>
    </source>
</evidence>
<comment type="caution">
    <text evidence="2">The sequence shown here is derived from an EMBL/GenBank/DDBJ whole genome shotgun (WGS) entry which is preliminary data.</text>
</comment>
<evidence type="ECO:0000256" key="1">
    <source>
        <dbReference type="SAM" id="MobiDB-lite"/>
    </source>
</evidence>
<feature type="compositionally biased region" description="Acidic residues" evidence="1">
    <location>
        <begin position="86"/>
        <end position="101"/>
    </location>
</feature>
<dbReference type="EMBL" id="JAAMPI010002356">
    <property type="protein sequence ID" value="KAF4614374.1"/>
    <property type="molecule type" value="Genomic_DNA"/>
</dbReference>
<keyword evidence="3" id="KW-1185">Reference proteome</keyword>
<accession>A0A8H4QNL6</accession>
<sequence>MLANGIGKLRKLRKLAIGEDVWKESKARHESAWLQFKRCSPAGVIQQLGVQLLTVVGKSGFWRDGNELEKENPIDWERQWVRGDESEGDDEEVESDGDMETTDVGQSANPTVKRSTIDGQISLFISDMYSQARMFMRHNLHPLPTDTADSPQGRRSMPRLTSASWKERLTESRFLFGLIEVVREVERE</sequence>
<proteinExistence type="predicted"/>
<reference evidence="2 3" key="1">
    <citation type="submission" date="2020-03" db="EMBL/GenBank/DDBJ databases">
        <title>Draft Genome Sequence of Cudoniella acicularis.</title>
        <authorList>
            <person name="Buettner E."/>
            <person name="Kellner H."/>
        </authorList>
    </citation>
    <scope>NUCLEOTIDE SEQUENCE [LARGE SCALE GENOMIC DNA]</scope>
    <source>
        <strain evidence="2 3">DSM 108380</strain>
    </source>
</reference>
<dbReference type="OrthoDB" id="3473305at2759"/>
<protein>
    <submittedName>
        <fullName evidence="2">Uncharacterized protein</fullName>
    </submittedName>
</protein>
<name>A0A8H4QNL6_9HELO</name>